<feature type="domain" description="HTH tetR-type" evidence="3">
    <location>
        <begin position="11"/>
        <end position="71"/>
    </location>
</feature>
<evidence type="ECO:0000256" key="1">
    <source>
        <dbReference type="ARBA" id="ARBA00023125"/>
    </source>
</evidence>
<dbReference type="InterPro" id="IPR009057">
    <property type="entry name" value="Homeodomain-like_sf"/>
</dbReference>
<reference evidence="4 5" key="1">
    <citation type="submission" date="2021-10" db="EMBL/GenBank/DDBJ databases">
        <title>Collection of gut derived symbiotic bacterial strains cultured from healthy donors.</title>
        <authorList>
            <person name="Lin H."/>
            <person name="Littmann E."/>
            <person name="Kohout C."/>
            <person name="Pamer E.G."/>
        </authorList>
    </citation>
    <scope>NUCLEOTIDE SEQUENCE [LARGE SCALE GENOMIC DNA]</scope>
    <source>
        <strain evidence="4 5">DFI.1.165</strain>
    </source>
</reference>
<evidence type="ECO:0000256" key="2">
    <source>
        <dbReference type="PROSITE-ProRule" id="PRU00335"/>
    </source>
</evidence>
<dbReference type="EMBL" id="JAJCIS010000002">
    <property type="protein sequence ID" value="MCB7386723.1"/>
    <property type="molecule type" value="Genomic_DNA"/>
</dbReference>
<gene>
    <name evidence="4" type="ORF">LIZ65_05430</name>
</gene>
<evidence type="ECO:0000259" key="3">
    <source>
        <dbReference type="PROSITE" id="PS50977"/>
    </source>
</evidence>
<proteinExistence type="predicted"/>
<evidence type="ECO:0000313" key="5">
    <source>
        <dbReference type="Proteomes" id="UP001299546"/>
    </source>
</evidence>
<evidence type="ECO:0000313" key="4">
    <source>
        <dbReference type="EMBL" id="MCB7386723.1"/>
    </source>
</evidence>
<keyword evidence="1 2" id="KW-0238">DNA-binding</keyword>
<dbReference type="PROSITE" id="PS50977">
    <property type="entry name" value="HTH_TETR_2"/>
    <property type="match status" value="1"/>
</dbReference>
<dbReference type="RefSeq" id="WP_066736457.1">
    <property type="nucleotide sequence ID" value="NZ_JAJCIQ010000002.1"/>
</dbReference>
<sequence>MIDYHSDMQKRENLIHFIKVTQKIIEEEGIQKVSIRKIAAMSGFHNSTIYLYFSDLDELTMLASIMRFQQYSAALEKQSEKHADAYDNFFNIWECFCESAFQYSCVFNNFFFGKYSDDLLRFLNVYYDLFPEEKNKYTKDIEAMYFGKNYTERCMKILLPLVDDKRTRVTKENVDTINDLTVSYCQYLLGQKCANDEMDSKELQNKLMNAIHFLVEKCN</sequence>
<name>A0ABS8DEA2_9FIRM</name>
<organism evidence="4 5">
    <name type="scientific">Bariatricus massiliensis</name>
    <dbReference type="NCBI Taxonomy" id="1745713"/>
    <lineage>
        <taxon>Bacteria</taxon>
        <taxon>Bacillati</taxon>
        <taxon>Bacillota</taxon>
        <taxon>Clostridia</taxon>
        <taxon>Lachnospirales</taxon>
        <taxon>Lachnospiraceae</taxon>
        <taxon>Bariatricus</taxon>
    </lineage>
</organism>
<accession>A0ABS8DEA2</accession>
<feature type="DNA-binding region" description="H-T-H motif" evidence="2">
    <location>
        <begin position="34"/>
        <end position="53"/>
    </location>
</feature>
<dbReference type="SUPFAM" id="SSF46689">
    <property type="entry name" value="Homeodomain-like"/>
    <property type="match status" value="1"/>
</dbReference>
<dbReference type="Proteomes" id="UP001299546">
    <property type="component" value="Unassembled WGS sequence"/>
</dbReference>
<dbReference type="InterPro" id="IPR001647">
    <property type="entry name" value="HTH_TetR"/>
</dbReference>
<dbReference type="Pfam" id="PF00440">
    <property type="entry name" value="TetR_N"/>
    <property type="match status" value="1"/>
</dbReference>
<protein>
    <submittedName>
        <fullName evidence="4">TetR/AcrR family transcriptional regulator</fullName>
    </submittedName>
</protein>
<keyword evidence="5" id="KW-1185">Reference proteome</keyword>
<dbReference type="Gene3D" id="1.10.357.10">
    <property type="entry name" value="Tetracycline Repressor, domain 2"/>
    <property type="match status" value="1"/>
</dbReference>
<comment type="caution">
    <text evidence="4">The sequence shown here is derived from an EMBL/GenBank/DDBJ whole genome shotgun (WGS) entry which is preliminary data.</text>
</comment>